<dbReference type="InterPro" id="IPR003018">
    <property type="entry name" value="GAF"/>
</dbReference>
<dbReference type="PANTHER" id="PTHR43065:SF42">
    <property type="entry name" value="TWO-COMPONENT SENSOR PPRA"/>
    <property type="match status" value="1"/>
</dbReference>
<dbReference type="RefSeq" id="WP_189430086.1">
    <property type="nucleotide sequence ID" value="NZ_BNAO01000001.1"/>
</dbReference>
<reference evidence="7" key="1">
    <citation type="journal article" date="2019" name="Int. J. Syst. Evol. Microbiol.">
        <title>The Global Catalogue of Microorganisms (GCM) 10K type strain sequencing project: providing services to taxonomists for standard genome sequencing and annotation.</title>
        <authorList>
            <consortium name="The Broad Institute Genomics Platform"/>
            <consortium name="The Broad Institute Genome Sequencing Center for Infectious Disease"/>
            <person name="Wu L."/>
            <person name="Ma J."/>
        </authorList>
    </citation>
    <scope>NUCLEOTIDE SEQUENCE [LARGE SCALE GENOMIC DNA]</scope>
    <source>
        <strain evidence="7">CGMCC 1.7003</strain>
    </source>
</reference>
<keyword evidence="3" id="KW-0597">Phosphoprotein</keyword>
<dbReference type="SUPFAM" id="SSF55874">
    <property type="entry name" value="ATPase domain of HSP90 chaperone/DNA topoisomerase II/histidine kinase"/>
    <property type="match status" value="1"/>
</dbReference>
<protein>
    <recommendedName>
        <fullName evidence="2">histidine kinase</fullName>
        <ecNumber evidence="2">2.7.13.3</ecNumber>
    </recommendedName>
</protein>
<dbReference type="InterPro" id="IPR029016">
    <property type="entry name" value="GAF-like_dom_sf"/>
</dbReference>
<dbReference type="InterPro" id="IPR003594">
    <property type="entry name" value="HATPase_dom"/>
</dbReference>
<dbReference type="PANTHER" id="PTHR43065">
    <property type="entry name" value="SENSOR HISTIDINE KINASE"/>
    <property type="match status" value="1"/>
</dbReference>
<evidence type="ECO:0000256" key="3">
    <source>
        <dbReference type="ARBA" id="ARBA00022553"/>
    </source>
</evidence>
<dbReference type="Gene3D" id="1.10.287.130">
    <property type="match status" value="1"/>
</dbReference>
<evidence type="ECO:0000313" key="7">
    <source>
        <dbReference type="Proteomes" id="UP000659697"/>
    </source>
</evidence>
<dbReference type="SMART" id="SM00387">
    <property type="entry name" value="HATPase_c"/>
    <property type="match status" value="1"/>
</dbReference>
<dbReference type="PROSITE" id="PS50109">
    <property type="entry name" value="HIS_KIN"/>
    <property type="match status" value="1"/>
</dbReference>
<feature type="coiled-coil region" evidence="4">
    <location>
        <begin position="161"/>
        <end position="195"/>
    </location>
</feature>
<feature type="domain" description="Histidine kinase" evidence="5">
    <location>
        <begin position="222"/>
        <end position="457"/>
    </location>
</feature>
<dbReference type="InterPro" id="IPR004358">
    <property type="entry name" value="Sig_transdc_His_kin-like_C"/>
</dbReference>
<evidence type="ECO:0000256" key="4">
    <source>
        <dbReference type="SAM" id="Coils"/>
    </source>
</evidence>
<comment type="catalytic activity">
    <reaction evidence="1">
        <text>ATP + protein L-histidine = ADP + protein N-phospho-L-histidine.</text>
        <dbReference type="EC" id="2.7.13.3"/>
    </reaction>
</comment>
<evidence type="ECO:0000256" key="2">
    <source>
        <dbReference type="ARBA" id="ARBA00012438"/>
    </source>
</evidence>
<dbReference type="InterPro" id="IPR003661">
    <property type="entry name" value="HisK_dim/P_dom"/>
</dbReference>
<accession>A0ABQ3KUQ0</accession>
<evidence type="ECO:0000313" key="6">
    <source>
        <dbReference type="EMBL" id="GHG61679.1"/>
    </source>
</evidence>
<proteinExistence type="predicted"/>
<dbReference type="EC" id="2.7.13.3" evidence="2"/>
<dbReference type="Pfam" id="PF02518">
    <property type="entry name" value="HATPase_c"/>
    <property type="match status" value="1"/>
</dbReference>
<organism evidence="6 7">
    <name type="scientific">Alishewanella longhuensis</name>
    <dbReference type="NCBI Taxonomy" id="1091037"/>
    <lineage>
        <taxon>Bacteria</taxon>
        <taxon>Pseudomonadati</taxon>
        <taxon>Pseudomonadota</taxon>
        <taxon>Gammaproteobacteria</taxon>
        <taxon>Alteromonadales</taxon>
        <taxon>Alteromonadaceae</taxon>
        <taxon>Alishewanella</taxon>
    </lineage>
</organism>
<keyword evidence="7" id="KW-1185">Reference proteome</keyword>
<keyword evidence="4" id="KW-0175">Coiled coil</keyword>
<gene>
    <name evidence="6" type="ORF">GCM10010919_06390</name>
</gene>
<comment type="caution">
    <text evidence="6">The sequence shown here is derived from an EMBL/GenBank/DDBJ whole genome shotgun (WGS) entry which is preliminary data.</text>
</comment>
<dbReference type="Gene3D" id="3.30.450.40">
    <property type="match status" value="1"/>
</dbReference>
<dbReference type="InterPro" id="IPR005467">
    <property type="entry name" value="His_kinase_dom"/>
</dbReference>
<evidence type="ECO:0000259" key="5">
    <source>
        <dbReference type="PROSITE" id="PS50109"/>
    </source>
</evidence>
<dbReference type="InterPro" id="IPR036890">
    <property type="entry name" value="HATPase_C_sf"/>
</dbReference>
<dbReference type="Gene3D" id="3.30.565.10">
    <property type="entry name" value="Histidine kinase-like ATPase, C-terminal domain"/>
    <property type="match status" value="1"/>
</dbReference>
<dbReference type="CDD" id="cd00082">
    <property type="entry name" value="HisKA"/>
    <property type="match status" value="1"/>
</dbReference>
<name>A0ABQ3KUQ0_9ALTE</name>
<dbReference type="Pfam" id="PF01590">
    <property type="entry name" value="GAF"/>
    <property type="match status" value="1"/>
</dbReference>
<dbReference type="SUPFAM" id="SSF55781">
    <property type="entry name" value="GAF domain-like"/>
    <property type="match status" value="1"/>
</dbReference>
<sequence>MKELQDNLLLSLSMDPILDSGDKMLAERAILQRCLDGLNIARASIWLYDTERDLMQCQQICPLELNVSELPALTRQQFPQYFAALDKKRVIKARDARTDSATHEFAEPYLIPLDIWSMLDVPLRYQGEVIGIICCEQTGQNRDWSDDDAGFVGVLSDLYGRVMAAAERQRYQQQLEQTNQRLESLVNERTAHLQNTLDQLKQTQQHLIESEKMASLGSLVAGIAHEVNTPVGISLTGISHCRYLLTALVDSVNSGMLSKTQLEQTLAELQHSTALVERNLNRAAELIIQFKQSAVDQSHYELHQFAIDDYVQAVLQTLLPFCKQHHVELELILNSGLSLHSYPGAIAQVLTNLVTNACIHAFDPPPTAAKAQIRIETQALADGRLLLQLTDNGCGISREHLQRIFEPFFTTRRGRGGTGLGLSIVYNIVQKNLAGELTVTSKLGTGTRFSLKLAGLSPES</sequence>
<dbReference type="PRINTS" id="PR00344">
    <property type="entry name" value="BCTRLSENSOR"/>
</dbReference>
<dbReference type="EMBL" id="BNAO01000001">
    <property type="protein sequence ID" value="GHG61679.1"/>
    <property type="molecule type" value="Genomic_DNA"/>
</dbReference>
<dbReference type="Proteomes" id="UP000659697">
    <property type="component" value="Unassembled WGS sequence"/>
</dbReference>
<evidence type="ECO:0000256" key="1">
    <source>
        <dbReference type="ARBA" id="ARBA00000085"/>
    </source>
</evidence>
<dbReference type="SMART" id="SM00065">
    <property type="entry name" value="GAF"/>
    <property type="match status" value="1"/>
</dbReference>